<evidence type="ECO:0008006" key="5">
    <source>
        <dbReference type="Google" id="ProtNLM"/>
    </source>
</evidence>
<proteinExistence type="predicted"/>
<feature type="region of interest" description="Disordered" evidence="1">
    <location>
        <begin position="56"/>
        <end position="77"/>
    </location>
</feature>
<feature type="signal peptide" evidence="2">
    <location>
        <begin position="1"/>
        <end position="23"/>
    </location>
</feature>
<evidence type="ECO:0000256" key="2">
    <source>
        <dbReference type="SAM" id="SignalP"/>
    </source>
</evidence>
<feature type="region of interest" description="Disordered" evidence="1">
    <location>
        <begin position="28"/>
        <end position="47"/>
    </location>
</feature>
<feature type="compositionally biased region" description="Basic and acidic residues" evidence="1">
    <location>
        <begin position="57"/>
        <end position="71"/>
    </location>
</feature>
<protein>
    <recommendedName>
        <fullName evidence="5">Pentapeptide MXKDX repeat protein</fullName>
    </recommendedName>
</protein>
<keyword evidence="2" id="KW-0732">Signal</keyword>
<accession>A0A4U9D7A9</accession>
<evidence type="ECO:0000313" key="3">
    <source>
        <dbReference type="EMBL" id="VTN11705.1"/>
    </source>
</evidence>
<evidence type="ECO:0000256" key="1">
    <source>
        <dbReference type="SAM" id="MobiDB-lite"/>
    </source>
</evidence>
<dbReference type="EMBL" id="CABDVU010000001">
    <property type="protein sequence ID" value="VTN11705.1"/>
    <property type="molecule type" value="Genomic_DNA"/>
</dbReference>
<name>A0A4U9D7A9_RAOTE</name>
<evidence type="ECO:0000313" key="4">
    <source>
        <dbReference type="Proteomes" id="UP000339249"/>
    </source>
</evidence>
<dbReference type="Proteomes" id="UP000339249">
    <property type="component" value="Unassembled WGS sequence"/>
</dbReference>
<sequence>MKKLAILALSAVWAMGSVAVSYAADSTSETSSTTMMKADKKSGAMMEADNHSATMMKADKHPGTMMKKEKNLPPGWQ</sequence>
<feature type="chain" id="PRO_5021015912" description="Pentapeptide MXKDX repeat protein" evidence="2">
    <location>
        <begin position="24"/>
        <end position="77"/>
    </location>
</feature>
<organism evidence="3 4">
    <name type="scientific">Raoultella terrigena</name>
    <name type="common">Klebsiella terrigena</name>
    <dbReference type="NCBI Taxonomy" id="577"/>
    <lineage>
        <taxon>Bacteria</taxon>
        <taxon>Pseudomonadati</taxon>
        <taxon>Pseudomonadota</taxon>
        <taxon>Gammaproteobacteria</taxon>
        <taxon>Enterobacterales</taxon>
        <taxon>Enterobacteriaceae</taxon>
        <taxon>Klebsiella/Raoultella group</taxon>
        <taxon>Raoultella</taxon>
    </lineage>
</organism>
<gene>
    <name evidence="3" type="ORF">NCTC9185_03664</name>
</gene>
<reference evidence="3 4" key="1">
    <citation type="submission" date="2019-04" db="EMBL/GenBank/DDBJ databases">
        <authorList>
            <consortium name="Pathogen Informatics"/>
        </authorList>
    </citation>
    <scope>NUCLEOTIDE SEQUENCE [LARGE SCALE GENOMIC DNA]</scope>
    <source>
        <strain evidence="3 4">NCTC9185</strain>
    </source>
</reference>
<dbReference type="AlphaFoldDB" id="A0A4U9D7A9"/>